<dbReference type="EMBL" id="BAABFR010000003">
    <property type="protein sequence ID" value="GAA4384020.1"/>
    <property type="molecule type" value="Genomic_DNA"/>
</dbReference>
<accession>A0ABP8J333</accession>
<proteinExistence type="predicted"/>
<dbReference type="Proteomes" id="UP001500635">
    <property type="component" value="Unassembled WGS sequence"/>
</dbReference>
<evidence type="ECO:0000313" key="2">
    <source>
        <dbReference type="EMBL" id="GAA4384020.1"/>
    </source>
</evidence>
<name>A0ABP8J333_9ACTN</name>
<keyword evidence="3" id="KW-1185">Reference proteome</keyword>
<feature type="region of interest" description="Disordered" evidence="1">
    <location>
        <begin position="1"/>
        <end position="23"/>
    </location>
</feature>
<evidence type="ECO:0000313" key="3">
    <source>
        <dbReference type="Proteomes" id="UP001500635"/>
    </source>
</evidence>
<protein>
    <submittedName>
        <fullName evidence="2">Uncharacterized protein</fullName>
    </submittedName>
</protein>
<gene>
    <name evidence="2" type="ORF">GCM10023147_03960</name>
</gene>
<evidence type="ECO:0000256" key="1">
    <source>
        <dbReference type="SAM" id="MobiDB-lite"/>
    </source>
</evidence>
<comment type="caution">
    <text evidence="2">The sequence shown here is derived from an EMBL/GenBank/DDBJ whole genome shotgun (WGS) entry which is preliminary data.</text>
</comment>
<sequence length="225" mass="22529">MQRVPPRSSTRTSVRRSTRPSAQALGHAALDAALGSYAEGHVAAAARPDVTVPPPPDALRERILSAVAAASVPGESRGGRPAPSVIGERRLSYRTAVPAAAAACVGAVTVGLMAWHAGSAPTPAIPSDGVLLASLGRPVDRELGGTAGLRRCLDAAGIAPSTRTALGAGPARVHGVDGTVVLLATPHPGQLLALVVRPECADGDPGSVLLRRMLGAQPSPSGSTT</sequence>
<feature type="compositionally biased region" description="Low complexity" evidence="1">
    <location>
        <begin position="1"/>
        <end position="12"/>
    </location>
</feature>
<organism evidence="2 3">
    <name type="scientific">Tsukamurella soli</name>
    <dbReference type="NCBI Taxonomy" id="644556"/>
    <lineage>
        <taxon>Bacteria</taxon>
        <taxon>Bacillati</taxon>
        <taxon>Actinomycetota</taxon>
        <taxon>Actinomycetes</taxon>
        <taxon>Mycobacteriales</taxon>
        <taxon>Tsukamurellaceae</taxon>
        <taxon>Tsukamurella</taxon>
    </lineage>
</organism>
<reference evidence="3" key="1">
    <citation type="journal article" date="2019" name="Int. J. Syst. Evol. Microbiol.">
        <title>The Global Catalogue of Microorganisms (GCM) 10K type strain sequencing project: providing services to taxonomists for standard genome sequencing and annotation.</title>
        <authorList>
            <consortium name="The Broad Institute Genomics Platform"/>
            <consortium name="The Broad Institute Genome Sequencing Center for Infectious Disease"/>
            <person name="Wu L."/>
            <person name="Ma J."/>
        </authorList>
    </citation>
    <scope>NUCLEOTIDE SEQUENCE [LARGE SCALE GENOMIC DNA]</scope>
    <source>
        <strain evidence="3">JCM 17688</strain>
    </source>
</reference>